<dbReference type="RefSeq" id="WP_327921997.1">
    <property type="nucleotide sequence ID" value="NZ_JARMDB010000035.1"/>
</dbReference>
<comment type="caution">
    <text evidence="2">The sequence shown here is derived from an EMBL/GenBank/DDBJ whole genome shotgun (WGS) entry which is preliminary data.</text>
</comment>
<evidence type="ECO:0000313" key="3">
    <source>
        <dbReference type="Proteomes" id="UP001309448"/>
    </source>
</evidence>
<evidence type="ECO:0000313" key="2">
    <source>
        <dbReference type="EMBL" id="MED1569358.1"/>
    </source>
</evidence>
<evidence type="ECO:0000256" key="1">
    <source>
        <dbReference type="SAM" id="Phobius"/>
    </source>
</evidence>
<protein>
    <submittedName>
        <fullName evidence="2">ABA4-like family protein</fullName>
    </submittedName>
</protein>
<gene>
    <name evidence="2" type="ORF">P4U88_26720</name>
</gene>
<keyword evidence="1" id="KW-0472">Membrane</keyword>
<organism evidence="2 3">
    <name type="scientific">Bacillus paramycoides</name>
    <dbReference type="NCBI Taxonomy" id="2026194"/>
    <lineage>
        <taxon>Bacteria</taxon>
        <taxon>Bacillati</taxon>
        <taxon>Bacillota</taxon>
        <taxon>Bacilli</taxon>
        <taxon>Bacillales</taxon>
        <taxon>Bacillaceae</taxon>
        <taxon>Bacillus</taxon>
        <taxon>Bacillus cereus group</taxon>
    </lineage>
</organism>
<keyword evidence="1" id="KW-1133">Transmembrane helix</keyword>
<sequence length="146" mass="16936">MMYEKLFSLAGIAILLWLLLILLPMWRVTRFLADIAIFPMYLAALYAIGIIMAIVDSGFGFVQDFGSAEGVIRMLSKPDFALLVWLHLLCFDQEIGHYVYRDNMEHRYVPIPMQSIFLFLILMFGPLGLLCYLVLRQVRKRNKITL</sequence>
<proteinExistence type="predicted"/>
<accession>A0ABU6N5U7</accession>
<keyword evidence="1" id="KW-0812">Transmembrane</keyword>
<reference evidence="2 3" key="1">
    <citation type="submission" date="2023-03" db="EMBL/GenBank/DDBJ databases">
        <title>Bacillus Genome Sequencing.</title>
        <authorList>
            <person name="Dunlap C."/>
        </authorList>
    </citation>
    <scope>NUCLEOTIDE SEQUENCE [LARGE SCALE GENOMIC DNA]</scope>
    <source>
        <strain evidence="2 3">B-615</strain>
    </source>
</reference>
<name>A0ABU6N5U7_9BACI</name>
<dbReference type="EMBL" id="JARMDB010000035">
    <property type="protein sequence ID" value="MED1569358.1"/>
    <property type="molecule type" value="Genomic_DNA"/>
</dbReference>
<feature type="transmembrane region" description="Helical" evidence="1">
    <location>
        <begin position="35"/>
        <end position="55"/>
    </location>
</feature>
<feature type="transmembrane region" description="Helical" evidence="1">
    <location>
        <begin position="6"/>
        <end position="23"/>
    </location>
</feature>
<feature type="transmembrane region" description="Helical" evidence="1">
    <location>
        <begin position="116"/>
        <end position="135"/>
    </location>
</feature>
<dbReference type="Proteomes" id="UP001309448">
    <property type="component" value="Unassembled WGS sequence"/>
</dbReference>
<dbReference type="InterPro" id="IPR025461">
    <property type="entry name" value="ABA4-like"/>
</dbReference>
<dbReference type="Pfam" id="PF14108">
    <property type="entry name" value="ABA4-like"/>
    <property type="match status" value="1"/>
</dbReference>
<keyword evidence="3" id="KW-1185">Reference proteome</keyword>